<dbReference type="AlphaFoldDB" id="A0A1I6MDC7"/>
<gene>
    <name evidence="7" type="ORF">SAMN05421771_2375</name>
</gene>
<evidence type="ECO:0000256" key="3">
    <source>
        <dbReference type="ARBA" id="ARBA00022989"/>
    </source>
</evidence>
<sequence length="421" mass="46015">MRAATSGRRRWFILALLFSITVINFIDRQTVSVLAPILKQTLHLTNTQYGRIVAAFQFGMMSGELPVGALMDRFGVRISLVGAVLWWSFATGAQSLVRTGSQLGLTRFWMGTGECGNYSGGVKVTSLLFKKEERTLAIGIFNSGSMIGATIATPLIVYLQHRFGFRAAFLVSASLGLLWAPLWWFLYRDPKPASVDLDETLESTLTSSKPATGVRELLRQPSLAAIMLCRFFVGPVMQFYWYWIPSYLFSARHLSMSQIGLIGWIPFLLGDAGGFAGGWSAGWLQSKGLEIMKVRKITMYGGSILCIASLLVPVTRSIGGAFFLIGIAMFADNFLSANMFASMTDLFDEHEVGRVTGFSGVASGLSGLLFPLLTGILVDRFSYAPVFYLVALMPLVGTIALFSLGSKGYRTRSSINEAPAL</sequence>
<feature type="transmembrane region" description="Helical" evidence="5">
    <location>
        <begin position="355"/>
        <end position="377"/>
    </location>
</feature>
<dbReference type="GO" id="GO:0016020">
    <property type="term" value="C:membrane"/>
    <property type="evidence" value="ECO:0007669"/>
    <property type="project" value="UniProtKB-SubCell"/>
</dbReference>
<name>A0A1I6MDC7_9BACT</name>
<feature type="transmembrane region" description="Helical" evidence="5">
    <location>
        <begin position="264"/>
        <end position="285"/>
    </location>
</feature>
<dbReference type="CDD" id="cd17319">
    <property type="entry name" value="MFS_ExuT_GudP_like"/>
    <property type="match status" value="1"/>
</dbReference>
<dbReference type="STRING" id="474950.SAMN05421771_2375"/>
<feature type="transmembrane region" description="Helical" evidence="5">
    <location>
        <begin position="297"/>
        <end position="315"/>
    </location>
</feature>
<dbReference type="GO" id="GO:0015134">
    <property type="term" value="F:hexuronate transmembrane transporter activity"/>
    <property type="evidence" value="ECO:0007669"/>
    <property type="project" value="TreeGrafter"/>
</dbReference>
<dbReference type="Gene3D" id="1.20.1250.20">
    <property type="entry name" value="MFS general substrate transporter like domains"/>
    <property type="match status" value="2"/>
</dbReference>
<evidence type="ECO:0000256" key="5">
    <source>
        <dbReference type="SAM" id="Phobius"/>
    </source>
</evidence>
<dbReference type="Proteomes" id="UP000199024">
    <property type="component" value="Unassembled WGS sequence"/>
</dbReference>
<feature type="domain" description="Major facilitator superfamily (MFS) profile" evidence="6">
    <location>
        <begin position="13"/>
        <end position="409"/>
    </location>
</feature>
<dbReference type="EMBL" id="FOZL01000001">
    <property type="protein sequence ID" value="SFS13704.1"/>
    <property type="molecule type" value="Genomic_DNA"/>
</dbReference>
<feature type="transmembrane region" description="Helical" evidence="5">
    <location>
        <begin position="74"/>
        <end position="97"/>
    </location>
</feature>
<keyword evidence="8" id="KW-1185">Reference proteome</keyword>
<proteinExistence type="predicted"/>
<dbReference type="InterPro" id="IPR036259">
    <property type="entry name" value="MFS_trans_sf"/>
</dbReference>
<dbReference type="RefSeq" id="WP_175528989.1">
    <property type="nucleotide sequence ID" value="NZ_FOZL01000001.1"/>
</dbReference>
<reference evidence="7 8" key="1">
    <citation type="submission" date="2016-10" db="EMBL/GenBank/DDBJ databases">
        <authorList>
            <person name="de Groot N.N."/>
        </authorList>
    </citation>
    <scope>NUCLEOTIDE SEQUENCE [LARGE SCALE GENOMIC DNA]</scope>
    <source>
        <strain evidence="7 8">DSM 21001</strain>
    </source>
</reference>
<accession>A0A1I6MDC7</accession>
<dbReference type="PANTHER" id="PTHR11662">
    <property type="entry name" value="SOLUTE CARRIER FAMILY 17"/>
    <property type="match status" value="1"/>
</dbReference>
<dbReference type="InterPro" id="IPR050382">
    <property type="entry name" value="MFS_Na/Anion_cotransporter"/>
</dbReference>
<evidence type="ECO:0000259" key="6">
    <source>
        <dbReference type="PROSITE" id="PS50850"/>
    </source>
</evidence>
<evidence type="ECO:0000256" key="2">
    <source>
        <dbReference type="ARBA" id="ARBA00022692"/>
    </source>
</evidence>
<dbReference type="InterPro" id="IPR011701">
    <property type="entry name" value="MFS"/>
</dbReference>
<organism evidence="7 8">
    <name type="scientific">Granulicella pectinivorans</name>
    <dbReference type="NCBI Taxonomy" id="474950"/>
    <lineage>
        <taxon>Bacteria</taxon>
        <taxon>Pseudomonadati</taxon>
        <taxon>Acidobacteriota</taxon>
        <taxon>Terriglobia</taxon>
        <taxon>Terriglobales</taxon>
        <taxon>Acidobacteriaceae</taxon>
        <taxon>Granulicella</taxon>
    </lineage>
</organism>
<feature type="transmembrane region" description="Helical" evidence="5">
    <location>
        <begin position="383"/>
        <end position="404"/>
    </location>
</feature>
<keyword evidence="3 5" id="KW-1133">Transmembrane helix</keyword>
<evidence type="ECO:0000256" key="1">
    <source>
        <dbReference type="ARBA" id="ARBA00004141"/>
    </source>
</evidence>
<comment type="subcellular location">
    <subcellularLocation>
        <location evidence="1">Membrane</location>
        <topology evidence="1">Multi-pass membrane protein</topology>
    </subcellularLocation>
</comment>
<feature type="transmembrane region" description="Helical" evidence="5">
    <location>
        <begin position="223"/>
        <end position="244"/>
    </location>
</feature>
<dbReference type="PROSITE" id="PS50850">
    <property type="entry name" value="MFS"/>
    <property type="match status" value="1"/>
</dbReference>
<evidence type="ECO:0000313" key="8">
    <source>
        <dbReference type="Proteomes" id="UP000199024"/>
    </source>
</evidence>
<evidence type="ECO:0000256" key="4">
    <source>
        <dbReference type="ARBA" id="ARBA00023136"/>
    </source>
</evidence>
<keyword evidence="4 5" id="KW-0472">Membrane</keyword>
<feature type="transmembrane region" description="Helical" evidence="5">
    <location>
        <begin position="136"/>
        <end position="159"/>
    </location>
</feature>
<keyword evidence="2 5" id="KW-0812">Transmembrane</keyword>
<dbReference type="InterPro" id="IPR020846">
    <property type="entry name" value="MFS_dom"/>
</dbReference>
<dbReference type="Pfam" id="PF07690">
    <property type="entry name" value="MFS_1"/>
    <property type="match status" value="1"/>
</dbReference>
<dbReference type="PANTHER" id="PTHR11662:SF285">
    <property type="entry name" value="HEXURONATE TRANSPORTER"/>
    <property type="match status" value="1"/>
</dbReference>
<dbReference type="SUPFAM" id="SSF103473">
    <property type="entry name" value="MFS general substrate transporter"/>
    <property type="match status" value="1"/>
</dbReference>
<protein>
    <submittedName>
        <fullName evidence="7">MFS transporter, ACS family, hexuronate transporter</fullName>
    </submittedName>
</protein>
<evidence type="ECO:0000313" key="7">
    <source>
        <dbReference type="EMBL" id="SFS13704.1"/>
    </source>
</evidence>
<feature type="transmembrane region" description="Helical" evidence="5">
    <location>
        <begin position="165"/>
        <end position="187"/>
    </location>
</feature>
<feature type="transmembrane region" description="Helical" evidence="5">
    <location>
        <begin position="321"/>
        <end position="343"/>
    </location>
</feature>